<evidence type="ECO:0000256" key="6">
    <source>
        <dbReference type="ARBA" id="ARBA00023002"/>
    </source>
</evidence>
<keyword evidence="5" id="KW-0223">Dioxygenase</keyword>
<name>A0A3P7PWR1_DRAME</name>
<gene>
    <name evidence="13" type="ORF">DME_LOCUS9403</name>
</gene>
<dbReference type="GO" id="GO:0051213">
    <property type="term" value="F:dioxygenase activity"/>
    <property type="evidence" value="ECO:0007669"/>
    <property type="project" value="UniProtKB-KW"/>
</dbReference>
<evidence type="ECO:0000256" key="4">
    <source>
        <dbReference type="ARBA" id="ARBA00022723"/>
    </source>
</evidence>
<evidence type="ECO:0000256" key="7">
    <source>
        <dbReference type="ARBA" id="ARBA00023004"/>
    </source>
</evidence>
<dbReference type="PANTHER" id="PTHR46030:SF1">
    <property type="entry name" value="ALPHA-KETOGLUTARATE-DEPENDENT DIOXYGENASE ALKB HOMOLOG 6"/>
    <property type="match status" value="1"/>
</dbReference>
<dbReference type="PROSITE" id="PS51471">
    <property type="entry name" value="FE2OG_OXY"/>
    <property type="match status" value="1"/>
</dbReference>
<dbReference type="STRING" id="318479.A0A3P7PWR1"/>
<comment type="cofactor">
    <cofactor evidence="1">
        <name>Fe(2+)</name>
        <dbReference type="ChEBI" id="CHEBI:29033"/>
    </cofactor>
</comment>
<evidence type="ECO:0000256" key="3">
    <source>
        <dbReference type="ARBA" id="ARBA00007879"/>
    </source>
</evidence>
<evidence type="ECO:0000256" key="10">
    <source>
        <dbReference type="SAM" id="Phobius"/>
    </source>
</evidence>
<evidence type="ECO:0000256" key="2">
    <source>
        <dbReference type="ARBA" id="ARBA00004123"/>
    </source>
</evidence>
<evidence type="ECO:0000256" key="11">
    <source>
        <dbReference type="SAM" id="SignalP"/>
    </source>
</evidence>
<evidence type="ECO:0000256" key="8">
    <source>
        <dbReference type="ARBA" id="ARBA00023242"/>
    </source>
</evidence>
<feature type="domain" description="Fe2OG dioxygenase" evidence="12">
    <location>
        <begin position="85"/>
        <end position="209"/>
    </location>
</feature>
<dbReference type="InterPro" id="IPR005123">
    <property type="entry name" value="Oxoglu/Fe-dep_dioxygenase_dom"/>
</dbReference>
<sequence length="247" mass="29002">MSHITVFPSFILFIYILQAPPTIRYIPNFITIEEEQLFLSEIYAAPKPKWQQLSHRRLQNWGGVWISFAIDKLMSLADTFQPENRPNHILINEYQPGQGIMAHTDGPAFYPLVATISLGSDLLIDYYHPLNTEVTISKGSRYVGSMFLQRRSLVLLSDEAYSHYLHGIDDRLVDQITDKVFNRNIAGLELGREIKRELRYSCFQLRNIHRLSSFEIIVKEVFKTEDFFFNFLFFKIIFFCFLFLDCH</sequence>
<keyword evidence="6 9" id="KW-0560">Oxidoreductase</keyword>
<evidence type="ECO:0000256" key="5">
    <source>
        <dbReference type="ARBA" id="ARBA00022964"/>
    </source>
</evidence>
<dbReference type="OrthoDB" id="412814at2759"/>
<dbReference type="AlphaFoldDB" id="A0A3P7PWR1"/>
<keyword evidence="10" id="KW-0472">Membrane</keyword>
<dbReference type="Proteomes" id="UP000274756">
    <property type="component" value="Unassembled WGS sequence"/>
</dbReference>
<dbReference type="InterPro" id="IPR032862">
    <property type="entry name" value="ALKBH6"/>
</dbReference>
<keyword evidence="14" id="KW-1185">Reference proteome</keyword>
<dbReference type="EMBL" id="UYYG01001181">
    <property type="protein sequence ID" value="VDN59430.1"/>
    <property type="molecule type" value="Genomic_DNA"/>
</dbReference>
<dbReference type="SUPFAM" id="SSF51197">
    <property type="entry name" value="Clavaminate synthase-like"/>
    <property type="match status" value="1"/>
</dbReference>
<dbReference type="GO" id="GO:0046872">
    <property type="term" value="F:metal ion binding"/>
    <property type="evidence" value="ECO:0007669"/>
    <property type="project" value="UniProtKB-KW"/>
</dbReference>
<reference evidence="13 14" key="1">
    <citation type="submission" date="2018-11" db="EMBL/GenBank/DDBJ databases">
        <authorList>
            <consortium name="Pathogen Informatics"/>
        </authorList>
    </citation>
    <scope>NUCLEOTIDE SEQUENCE [LARGE SCALE GENOMIC DNA]</scope>
</reference>
<feature type="signal peptide" evidence="11">
    <location>
        <begin position="1"/>
        <end position="19"/>
    </location>
</feature>
<evidence type="ECO:0000259" key="12">
    <source>
        <dbReference type="PROSITE" id="PS51471"/>
    </source>
</evidence>
<accession>A0A3P7PWR1</accession>
<keyword evidence="10" id="KW-0812">Transmembrane</keyword>
<keyword evidence="8" id="KW-0539">Nucleus</keyword>
<dbReference type="Gene3D" id="2.60.120.590">
    <property type="entry name" value="Alpha-ketoglutarate-dependent dioxygenase AlkB-like"/>
    <property type="match status" value="1"/>
</dbReference>
<evidence type="ECO:0000313" key="13">
    <source>
        <dbReference type="EMBL" id="VDN59430.1"/>
    </source>
</evidence>
<keyword evidence="11" id="KW-0732">Signal</keyword>
<evidence type="ECO:0000256" key="9">
    <source>
        <dbReference type="RuleBase" id="RU003682"/>
    </source>
</evidence>
<feature type="chain" id="PRO_5018314663" description="Fe2OG dioxygenase domain-containing protein" evidence="11">
    <location>
        <begin position="20"/>
        <end position="247"/>
    </location>
</feature>
<comment type="similarity">
    <text evidence="9">Belongs to the iron/ascorbate-dependent oxidoreductase family.</text>
</comment>
<proteinExistence type="inferred from homology"/>
<keyword evidence="7 9" id="KW-0408">Iron</keyword>
<dbReference type="GO" id="GO:0005634">
    <property type="term" value="C:nucleus"/>
    <property type="evidence" value="ECO:0007669"/>
    <property type="project" value="UniProtKB-SubCell"/>
</dbReference>
<organism evidence="13 14">
    <name type="scientific">Dracunculus medinensis</name>
    <name type="common">Guinea worm</name>
    <dbReference type="NCBI Taxonomy" id="318479"/>
    <lineage>
        <taxon>Eukaryota</taxon>
        <taxon>Metazoa</taxon>
        <taxon>Ecdysozoa</taxon>
        <taxon>Nematoda</taxon>
        <taxon>Chromadorea</taxon>
        <taxon>Rhabditida</taxon>
        <taxon>Spirurina</taxon>
        <taxon>Dracunculoidea</taxon>
        <taxon>Dracunculidae</taxon>
        <taxon>Dracunculus</taxon>
    </lineage>
</organism>
<feature type="transmembrane region" description="Helical" evidence="10">
    <location>
        <begin position="227"/>
        <end position="244"/>
    </location>
</feature>
<comment type="subcellular location">
    <subcellularLocation>
        <location evidence="2">Nucleus</location>
    </subcellularLocation>
</comment>
<keyword evidence="10" id="KW-1133">Transmembrane helix</keyword>
<keyword evidence="4 9" id="KW-0479">Metal-binding</keyword>
<comment type="similarity">
    <text evidence="3">Belongs to the alkB family.</text>
</comment>
<dbReference type="PANTHER" id="PTHR46030">
    <property type="entry name" value="ALPHA-KETOGLUTARATE-DEPENDENT DIOXYGENASE ALKB HOMOLOG 6"/>
    <property type="match status" value="1"/>
</dbReference>
<dbReference type="InterPro" id="IPR037151">
    <property type="entry name" value="AlkB-like_sf"/>
</dbReference>
<protein>
    <recommendedName>
        <fullName evidence="12">Fe2OG dioxygenase domain-containing protein</fullName>
    </recommendedName>
</protein>
<evidence type="ECO:0000256" key="1">
    <source>
        <dbReference type="ARBA" id="ARBA00001954"/>
    </source>
</evidence>
<evidence type="ECO:0000313" key="14">
    <source>
        <dbReference type="Proteomes" id="UP000274756"/>
    </source>
</evidence>